<sequence length="120" mass="12800">MSGCSEGRPSGLAATRSRAAKRGRAVRRRAEAGGAGGGAGHPAGGGARRLRLGSIGAMDYEYAPLRLPPNVDRLTAAAQLAIQAEFSGWELARVRLFRDGTRQVMLRRRRVNTPQPGLSY</sequence>
<name>A0ABQ4J420_9ACTN</name>
<dbReference type="EMBL" id="BOPC01000002">
    <property type="protein sequence ID" value="GIJ24913.1"/>
    <property type="molecule type" value="Genomic_DNA"/>
</dbReference>
<accession>A0ABQ4J420</accession>
<keyword evidence="3" id="KW-1185">Reference proteome</keyword>
<organism evidence="2 3">
    <name type="scientific">Micromonospora qiuiae</name>
    <dbReference type="NCBI Taxonomy" id="502268"/>
    <lineage>
        <taxon>Bacteria</taxon>
        <taxon>Bacillati</taxon>
        <taxon>Actinomycetota</taxon>
        <taxon>Actinomycetes</taxon>
        <taxon>Micromonosporales</taxon>
        <taxon>Micromonosporaceae</taxon>
        <taxon>Micromonospora</taxon>
    </lineage>
</organism>
<feature type="compositionally biased region" description="Gly residues" evidence="1">
    <location>
        <begin position="33"/>
        <end position="47"/>
    </location>
</feature>
<proteinExistence type="predicted"/>
<feature type="region of interest" description="Disordered" evidence="1">
    <location>
        <begin position="1"/>
        <end position="48"/>
    </location>
</feature>
<evidence type="ECO:0000313" key="2">
    <source>
        <dbReference type="EMBL" id="GIJ24913.1"/>
    </source>
</evidence>
<gene>
    <name evidence="2" type="ORF">Vqi01_00750</name>
</gene>
<dbReference type="Proteomes" id="UP000653076">
    <property type="component" value="Unassembled WGS sequence"/>
</dbReference>
<dbReference type="InterPro" id="IPR043758">
    <property type="entry name" value="DUF5703"/>
</dbReference>
<evidence type="ECO:0008006" key="4">
    <source>
        <dbReference type="Google" id="ProtNLM"/>
    </source>
</evidence>
<comment type="caution">
    <text evidence="2">The sequence shown here is derived from an EMBL/GenBank/DDBJ whole genome shotgun (WGS) entry which is preliminary data.</text>
</comment>
<evidence type="ECO:0000256" key="1">
    <source>
        <dbReference type="SAM" id="MobiDB-lite"/>
    </source>
</evidence>
<feature type="compositionally biased region" description="Basic residues" evidence="1">
    <location>
        <begin position="18"/>
        <end position="27"/>
    </location>
</feature>
<dbReference type="Pfam" id="PF18963">
    <property type="entry name" value="DUF5703"/>
    <property type="match status" value="1"/>
</dbReference>
<evidence type="ECO:0000313" key="3">
    <source>
        <dbReference type="Proteomes" id="UP000653076"/>
    </source>
</evidence>
<protein>
    <recommendedName>
        <fullName evidence="4">Dihydroorotate dehydrogenase</fullName>
    </recommendedName>
</protein>
<reference evidence="2 3" key="1">
    <citation type="submission" date="2021-01" db="EMBL/GenBank/DDBJ databases">
        <title>Whole genome shotgun sequence of Verrucosispora qiuiae NBRC 106684.</title>
        <authorList>
            <person name="Komaki H."/>
            <person name="Tamura T."/>
        </authorList>
    </citation>
    <scope>NUCLEOTIDE SEQUENCE [LARGE SCALE GENOMIC DNA]</scope>
    <source>
        <strain evidence="2 3">NBRC 106684</strain>
    </source>
</reference>